<comment type="catalytic activity">
    <reaction evidence="5">
        <text>glucuronate acceptor + UDP-alpha-D-glucuronate = acceptor beta-D-glucuronoside + UDP + H(+)</text>
        <dbReference type="Rhea" id="RHEA:21032"/>
        <dbReference type="ChEBI" id="CHEBI:15378"/>
        <dbReference type="ChEBI" id="CHEBI:58052"/>
        <dbReference type="ChEBI" id="CHEBI:58223"/>
        <dbReference type="ChEBI" id="CHEBI:132367"/>
        <dbReference type="ChEBI" id="CHEBI:132368"/>
        <dbReference type="EC" id="2.4.1.17"/>
    </reaction>
</comment>
<dbReference type="InterPro" id="IPR002213">
    <property type="entry name" value="UDP_glucos_trans"/>
</dbReference>
<keyword evidence="4" id="KW-0808">Transferase</keyword>
<keyword evidence="3" id="KW-0328">Glycosyltransferase</keyword>
<dbReference type="SUPFAM" id="SSF53756">
    <property type="entry name" value="UDP-Glycosyltransferase/glycogen phosphorylase"/>
    <property type="match status" value="1"/>
</dbReference>
<protein>
    <recommendedName>
        <fullName evidence="2">glucuronosyltransferase</fullName>
        <ecNumber evidence="2">2.4.1.17</ecNumber>
    </recommendedName>
</protein>
<evidence type="ECO:0000256" key="4">
    <source>
        <dbReference type="ARBA" id="ARBA00022679"/>
    </source>
</evidence>
<feature type="chain" id="PRO_5029001042" description="glucuronosyltransferase" evidence="7">
    <location>
        <begin position="20"/>
        <end position="492"/>
    </location>
</feature>
<evidence type="ECO:0000256" key="7">
    <source>
        <dbReference type="SAM" id="SignalP"/>
    </source>
</evidence>
<proteinExistence type="inferred from homology"/>
<dbReference type="Pfam" id="PF00201">
    <property type="entry name" value="UDPGT"/>
    <property type="match status" value="1"/>
</dbReference>
<dbReference type="InterPro" id="IPR050271">
    <property type="entry name" value="UDP-glycosyltransferase"/>
</dbReference>
<evidence type="ECO:0000313" key="9">
    <source>
        <dbReference type="WBParaSite" id="Pan_g21031.t1"/>
    </source>
</evidence>
<dbReference type="GO" id="GO:0015020">
    <property type="term" value="F:glucuronosyltransferase activity"/>
    <property type="evidence" value="ECO:0007669"/>
    <property type="project" value="UniProtKB-EC"/>
</dbReference>
<keyword evidence="7" id="KW-0732">Signal</keyword>
<dbReference type="WBParaSite" id="Pan_g21031.t1">
    <property type="protein sequence ID" value="Pan_g21031.t1"/>
    <property type="gene ID" value="Pan_g21031"/>
</dbReference>
<name>A0A7E4ZW78_PANRE</name>
<reference evidence="9" key="2">
    <citation type="submission" date="2020-10" db="UniProtKB">
        <authorList>
            <consortium name="WormBaseParasite"/>
        </authorList>
    </citation>
    <scope>IDENTIFICATION</scope>
</reference>
<dbReference type="AlphaFoldDB" id="A0A7E4ZW78"/>
<evidence type="ECO:0000256" key="3">
    <source>
        <dbReference type="ARBA" id="ARBA00022676"/>
    </source>
</evidence>
<evidence type="ECO:0000313" key="8">
    <source>
        <dbReference type="Proteomes" id="UP000492821"/>
    </source>
</evidence>
<organism evidence="8 9">
    <name type="scientific">Panagrellus redivivus</name>
    <name type="common">Microworm</name>
    <dbReference type="NCBI Taxonomy" id="6233"/>
    <lineage>
        <taxon>Eukaryota</taxon>
        <taxon>Metazoa</taxon>
        <taxon>Ecdysozoa</taxon>
        <taxon>Nematoda</taxon>
        <taxon>Chromadorea</taxon>
        <taxon>Rhabditida</taxon>
        <taxon>Tylenchina</taxon>
        <taxon>Panagrolaimomorpha</taxon>
        <taxon>Panagrolaimoidea</taxon>
        <taxon>Panagrolaimidae</taxon>
        <taxon>Panagrellus</taxon>
    </lineage>
</organism>
<keyword evidence="6" id="KW-0812">Transmembrane</keyword>
<feature type="transmembrane region" description="Helical" evidence="6">
    <location>
        <begin position="453"/>
        <end position="478"/>
    </location>
</feature>
<evidence type="ECO:0000256" key="1">
    <source>
        <dbReference type="ARBA" id="ARBA00009995"/>
    </source>
</evidence>
<evidence type="ECO:0000256" key="2">
    <source>
        <dbReference type="ARBA" id="ARBA00012544"/>
    </source>
</evidence>
<evidence type="ECO:0000256" key="6">
    <source>
        <dbReference type="SAM" id="Phobius"/>
    </source>
</evidence>
<keyword evidence="6" id="KW-0472">Membrane</keyword>
<dbReference type="Proteomes" id="UP000492821">
    <property type="component" value="Unassembled WGS sequence"/>
</dbReference>
<feature type="signal peptide" evidence="7">
    <location>
        <begin position="1"/>
        <end position="19"/>
    </location>
</feature>
<dbReference type="PANTHER" id="PTHR48043">
    <property type="entry name" value="EG:EG0003.4 PROTEIN-RELATED"/>
    <property type="match status" value="1"/>
</dbReference>
<comment type="similarity">
    <text evidence="1">Belongs to the UDP-glycosyltransferase family.</text>
</comment>
<dbReference type="Gene3D" id="3.40.50.2000">
    <property type="entry name" value="Glycogen Phosphorylase B"/>
    <property type="match status" value="1"/>
</dbReference>
<dbReference type="EC" id="2.4.1.17" evidence="2"/>
<keyword evidence="6" id="KW-1133">Transmembrane helix</keyword>
<dbReference type="PANTHER" id="PTHR48043:SF145">
    <property type="entry name" value="FI06409P-RELATED"/>
    <property type="match status" value="1"/>
</dbReference>
<reference evidence="8" key="1">
    <citation type="journal article" date="2013" name="Genetics">
        <title>The draft genome and transcriptome of Panagrellus redivivus are shaped by the harsh demands of a free-living lifestyle.</title>
        <authorList>
            <person name="Srinivasan J."/>
            <person name="Dillman A.R."/>
            <person name="Macchietto M.G."/>
            <person name="Heikkinen L."/>
            <person name="Lakso M."/>
            <person name="Fracchia K.M."/>
            <person name="Antoshechkin I."/>
            <person name="Mortazavi A."/>
            <person name="Wong G."/>
            <person name="Sternberg P.W."/>
        </authorList>
    </citation>
    <scope>NUCLEOTIDE SEQUENCE [LARGE SCALE GENOMIC DNA]</scope>
    <source>
        <strain evidence="8">MT8872</strain>
    </source>
</reference>
<keyword evidence="8" id="KW-1185">Reference proteome</keyword>
<evidence type="ECO:0000256" key="5">
    <source>
        <dbReference type="ARBA" id="ARBA00047475"/>
    </source>
</evidence>
<sequence>MHLYQKLLFIAVFVQASWANKAKIGVFVSDENEQQLNFAYNLALALLSDNEVVIVKTQFGKSMVSPPEGIREIVFPVGDGLKNGLEDGCGAIFNNSKSIAAVDNEKFDYAVSTTDNFCSFVIFQKVGITKYAWASSTGLTDAMALAHGIPLASISSEPPTLPKLTYFERAKHLKASVLNRLQTSRLFSQTTLLAQNSFGPNFPDVLSLARKSQLLLINDFEAFAYPAPLPSSVIHIGGLKSLKELPLDEPIAQFSHLNVQMPGGKVRPLIIVALKSKLSKQEANDFVDFIRKNGHADFMWEVDDHSIDTYLPRNLFKKKELPIAKLLAHSRTTSFISECSWDAVQLAITTASPVICITETEEQLKNAKLVEFRGVGLTLKKDAVTVDGLTAVLGKILENKDYASTAKTLQKRIQERPFKSEDLLTKWIQYALHNDIDLAVPAVKFVEYYNLDIIVPIGFLVLVVTSVLLKFVLGLYYWSCCGMAFREKVKLQ</sequence>
<accession>A0A7E4ZW78</accession>